<evidence type="ECO:0000256" key="3">
    <source>
        <dbReference type="ARBA" id="ARBA00022729"/>
    </source>
</evidence>
<evidence type="ECO:0000313" key="6">
    <source>
        <dbReference type="Proteomes" id="UP000824504"/>
    </source>
</evidence>
<evidence type="ECO:0000256" key="1">
    <source>
        <dbReference type="ARBA" id="ARBA00008520"/>
    </source>
</evidence>
<feature type="chain" id="PRO_5045384320" evidence="4">
    <location>
        <begin position="23"/>
        <end position="431"/>
    </location>
</feature>
<dbReference type="PANTHER" id="PTHR30061:SF50">
    <property type="entry name" value="MALTOSE_MALTODEXTRIN-BINDING PERIPLASMIC PROTEIN"/>
    <property type="match status" value="1"/>
</dbReference>
<evidence type="ECO:0000313" key="5">
    <source>
        <dbReference type="EMBL" id="QXT64113.1"/>
    </source>
</evidence>
<dbReference type="PROSITE" id="PS51257">
    <property type="entry name" value="PROKAR_LIPOPROTEIN"/>
    <property type="match status" value="1"/>
</dbReference>
<organism evidence="5 6">
    <name type="scientific">Tessaracoccus palaemonis</name>
    <dbReference type="NCBI Taxonomy" id="2829499"/>
    <lineage>
        <taxon>Bacteria</taxon>
        <taxon>Bacillati</taxon>
        <taxon>Actinomycetota</taxon>
        <taxon>Actinomycetes</taxon>
        <taxon>Propionibacteriales</taxon>
        <taxon>Propionibacteriaceae</taxon>
        <taxon>Tessaracoccus</taxon>
    </lineage>
</organism>
<evidence type="ECO:0000256" key="4">
    <source>
        <dbReference type="SAM" id="SignalP"/>
    </source>
</evidence>
<dbReference type="PANTHER" id="PTHR30061">
    <property type="entry name" value="MALTOSE-BINDING PERIPLASMIC PROTEIN"/>
    <property type="match status" value="1"/>
</dbReference>
<dbReference type="EMBL" id="CP079216">
    <property type="protein sequence ID" value="QXT64113.1"/>
    <property type="molecule type" value="Genomic_DNA"/>
</dbReference>
<dbReference type="Proteomes" id="UP000824504">
    <property type="component" value="Chromosome"/>
</dbReference>
<comment type="similarity">
    <text evidence="1">Belongs to the bacterial solute-binding protein 1 family.</text>
</comment>
<proteinExistence type="inferred from homology"/>
<accession>A0ABX8SPI5</accession>
<name>A0ABX8SPI5_9ACTN</name>
<dbReference type="RefSeq" id="WP_219084036.1">
    <property type="nucleotide sequence ID" value="NZ_CP079216.1"/>
</dbReference>
<keyword evidence="2" id="KW-0813">Transport</keyword>
<sequence>MKLKLSAVALVGASALALSACGANTTAESTSDATASSGAATGDIRVWLVGDTDTPQDARDYLKKTFEEQNPGSTLTIEVQQWTGLVDKLTTSLSSNDSPDIVEMGNTQAAAFTSAGALLDLSDIKDALGGDDLLPGFVEAGSYDGKLFAAPYYSGARVVFYNTEQYKEAGVEVPTTLDEYVSNAVTINEKLDDVAGVWFPGKDWYNALPFIWENGGQIAVQNDDGSWDAQFSSAESLAGIAQVQTLMTEGTTAPKDGDETDAWVPLRTSKSATLSAPSWAYWSIVADEDGNDTDVTDSLGYFALPGKDGGAASVFAGGSNIGISAKSANVDLSKAALEIMLSDEYQTILAENGLVPAKTSLGSKVAGATPELASIIAEAAASAKLTPASPNWAEVEAQGLLQDFFVQVANGGDAATLAAELDTKIESILNA</sequence>
<dbReference type="Pfam" id="PF01547">
    <property type="entry name" value="SBP_bac_1"/>
    <property type="match status" value="1"/>
</dbReference>
<feature type="signal peptide" evidence="4">
    <location>
        <begin position="1"/>
        <end position="22"/>
    </location>
</feature>
<keyword evidence="3 4" id="KW-0732">Signal</keyword>
<gene>
    <name evidence="5" type="ORF">KDB89_06585</name>
</gene>
<protein>
    <submittedName>
        <fullName evidence="5">Extracellular solute-binding protein</fullName>
    </submittedName>
</protein>
<keyword evidence="6" id="KW-1185">Reference proteome</keyword>
<reference evidence="5 6" key="1">
    <citation type="submission" date="2021-07" db="EMBL/GenBank/DDBJ databases">
        <title>complete genome sequencing of Tessaracoccus sp.J1M15.</title>
        <authorList>
            <person name="Bae J.-W."/>
            <person name="Kim D.-y."/>
        </authorList>
    </citation>
    <scope>NUCLEOTIDE SEQUENCE [LARGE SCALE GENOMIC DNA]</scope>
    <source>
        <strain evidence="5 6">J1M15</strain>
    </source>
</reference>
<dbReference type="InterPro" id="IPR006059">
    <property type="entry name" value="SBP"/>
</dbReference>
<evidence type="ECO:0000256" key="2">
    <source>
        <dbReference type="ARBA" id="ARBA00022448"/>
    </source>
</evidence>